<evidence type="ECO:0000313" key="4">
    <source>
        <dbReference type="EMBL" id="MFC7304356.1"/>
    </source>
</evidence>
<protein>
    <submittedName>
        <fullName evidence="4">NAD-dependent epimerase/dehydratase family protein</fullName>
    </submittedName>
</protein>
<dbReference type="RefSeq" id="WP_381828696.1">
    <property type="nucleotide sequence ID" value="NZ_JBHTCF010000003.1"/>
</dbReference>
<comment type="similarity">
    <text evidence="1">Belongs to the NAD(P)-dependent epimerase/dehydratase family.</text>
</comment>
<name>A0ABW2JFL9_9ACTN</name>
<keyword evidence="5" id="KW-1185">Reference proteome</keyword>
<dbReference type="Pfam" id="PF01370">
    <property type="entry name" value="Epimerase"/>
    <property type="match status" value="1"/>
</dbReference>
<dbReference type="Gene3D" id="3.40.50.720">
    <property type="entry name" value="NAD(P)-binding Rossmann-like Domain"/>
    <property type="match status" value="1"/>
</dbReference>
<organism evidence="4 5">
    <name type="scientific">Streptomyces monticola</name>
    <dbReference type="NCBI Taxonomy" id="2666263"/>
    <lineage>
        <taxon>Bacteria</taxon>
        <taxon>Bacillati</taxon>
        <taxon>Actinomycetota</taxon>
        <taxon>Actinomycetes</taxon>
        <taxon>Kitasatosporales</taxon>
        <taxon>Streptomycetaceae</taxon>
        <taxon>Streptomyces</taxon>
    </lineage>
</organism>
<accession>A0ABW2JFL9</accession>
<dbReference type="InterPro" id="IPR001509">
    <property type="entry name" value="Epimerase_deHydtase"/>
</dbReference>
<reference evidence="5" key="1">
    <citation type="journal article" date="2019" name="Int. J. Syst. Evol. Microbiol.">
        <title>The Global Catalogue of Microorganisms (GCM) 10K type strain sequencing project: providing services to taxonomists for standard genome sequencing and annotation.</title>
        <authorList>
            <consortium name="The Broad Institute Genomics Platform"/>
            <consortium name="The Broad Institute Genome Sequencing Center for Infectious Disease"/>
            <person name="Wu L."/>
            <person name="Ma J."/>
        </authorList>
    </citation>
    <scope>NUCLEOTIDE SEQUENCE [LARGE SCALE GENOMIC DNA]</scope>
    <source>
        <strain evidence="5">SYNS20</strain>
    </source>
</reference>
<dbReference type="EMBL" id="JBHTCF010000003">
    <property type="protein sequence ID" value="MFC7304356.1"/>
    <property type="molecule type" value="Genomic_DNA"/>
</dbReference>
<evidence type="ECO:0000256" key="1">
    <source>
        <dbReference type="ARBA" id="ARBA00007637"/>
    </source>
</evidence>
<evidence type="ECO:0000313" key="5">
    <source>
        <dbReference type="Proteomes" id="UP001596523"/>
    </source>
</evidence>
<dbReference type="Proteomes" id="UP001596523">
    <property type="component" value="Unassembled WGS sequence"/>
</dbReference>
<sequence length="300" mass="30042">MRILVLGSTGFLGGHTAEQLRALPGVRLLVGGRSPDASVPLDLTGTPQRIADALHAAAPDAVVNCAGAVAGSPVHLTDVNARGPAALCEALREAAPTARLVHLGSAAEYGPTTPRTPVREDAATRPQGPYGATKLAGTTAVTSSGLDAVVLRVFNPVGPGAPAAGLPGRLAAELLRAGPTGTVRVGDLSAYRDFVDARDVAAAAVLAATAHKPLPPVLNIGSGRATAVRDLAAQLAEVAGHFGPLGETGAGSARSGAVSWSYADNSAARSALGWEPRRSLPDSLADLWDSLSGAAVPAAR</sequence>
<comment type="caution">
    <text evidence="4">The sequence shown here is derived from an EMBL/GenBank/DDBJ whole genome shotgun (WGS) entry which is preliminary data.</text>
</comment>
<feature type="region of interest" description="Disordered" evidence="2">
    <location>
        <begin position="107"/>
        <end position="131"/>
    </location>
</feature>
<dbReference type="SUPFAM" id="SSF51735">
    <property type="entry name" value="NAD(P)-binding Rossmann-fold domains"/>
    <property type="match status" value="1"/>
</dbReference>
<gene>
    <name evidence="4" type="ORF">ACFQVC_09055</name>
</gene>
<feature type="domain" description="NAD-dependent epimerase/dehydratase" evidence="3">
    <location>
        <begin position="3"/>
        <end position="221"/>
    </location>
</feature>
<dbReference type="PANTHER" id="PTHR43000">
    <property type="entry name" value="DTDP-D-GLUCOSE 4,6-DEHYDRATASE-RELATED"/>
    <property type="match status" value="1"/>
</dbReference>
<evidence type="ECO:0000256" key="2">
    <source>
        <dbReference type="SAM" id="MobiDB-lite"/>
    </source>
</evidence>
<evidence type="ECO:0000259" key="3">
    <source>
        <dbReference type="Pfam" id="PF01370"/>
    </source>
</evidence>
<proteinExistence type="inferred from homology"/>
<dbReference type="InterPro" id="IPR036291">
    <property type="entry name" value="NAD(P)-bd_dom_sf"/>
</dbReference>